<keyword evidence="2" id="KW-1185">Reference proteome</keyword>
<proteinExistence type="predicted"/>
<evidence type="ECO:0000313" key="2">
    <source>
        <dbReference type="Proteomes" id="UP000244571"/>
    </source>
</evidence>
<protein>
    <recommendedName>
        <fullName evidence="3">Pilus assembly protein</fullName>
    </recommendedName>
</protein>
<evidence type="ECO:0008006" key="3">
    <source>
        <dbReference type="Google" id="ProtNLM"/>
    </source>
</evidence>
<evidence type="ECO:0000313" key="1">
    <source>
        <dbReference type="EMBL" id="AWB35693.1"/>
    </source>
</evidence>
<accession>A0A2R4XPE5</accession>
<reference evidence="1 2" key="1">
    <citation type="submission" date="2018-04" db="EMBL/GenBank/DDBJ databases">
        <title>Bordetella sp. HZ20 isolated from seawater.</title>
        <authorList>
            <person name="Sun C."/>
        </authorList>
    </citation>
    <scope>NUCLEOTIDE SEQUENCE [LARGE SCALE GENOMIC DNA]</scope>
    <source>
        <strain evidence="1 2">HZ20</strain>
    </source>
</reference>
<name>A0A2R4XPE5_9BURK</name>
<dbReference type="Proteomes" id="UP000244571">
    <property type="component" value="Chromosome"/>
</dbReference>
<dbReference type="AlphaFoldDB" id="A0A2R4XPE5"/>
<dbReference type="EMBL" id="CP028901">
    <property type="protein sequence ID" value="AWB35693.1"/>
    <property type="molecule type" value="Genomic_DNA"/>
</dbReference>
<dbReference type="OrthoDB" id="9110858at2"/>
<gene>
    <name evidence="1" type="ORF">DBV39_06860</name>
</gene>
<sequence length="73" mass="7684">MTEYLVIVALVAVAAIAVYQSFGQVIRAQVAGLAKELSGESATQAVDAARTASGDAIKQKRLKSLKSYGNQEQ</sequence>
<organism evidence="1 2">
    <name type="scientific">Orrella marina</name>
    <dbReference type="NCBI Taxonomy" id="2163011"/>
    <lineage>
        <taxon>Bacteria</taxon>
        <taxon>Pseudomonadati</taxon>
        <taxon>Pseudomonadota</taxon>
        <taxon>Betaproteobacteria</taxon>
        <taxon>Burkholderiales</taxon>
        <taxon>Alcaligenaceae</taxon>
        <taxon>Orrella</taxon>
    </lineage>
</organism>
<dbReference type="KEGG" id="boz:DBV39_06860"/>